<keyword evidence="3" id="KW-1185">Reference proteome</keyword>
<comment type="caution">
    <text evidence="2">The sequence shown here is derived from an EMBL/GenBank/DDBJ whole genome shotgun (WGS) entry which is preliminary data.</text>
</comment>
<dbReference type="Proteomes" id="UP000612282">
    <property type="component" value="Unassembled WGS sequence"/>
</dbReference>
<keyword evidence="1" id="KW-0812">Transmembrane</keyword>
<name>A0ABQ3XMU5_9ACTN</name>
<organism evidence="2 3">
    <name type="scientific">Actinoplanes couchii</name>
    <dbReference type="NCBI Taxonomy" id="403638"/>
    <lineage>
        <taxon>Bacteria</taxon>
        <taxon>Bacillati</taxon>
        <taxon>Actinomycetota</taxon>
        <taxon>Actinomycetes</taxon>
        <taxon>Micromonosporales</taxon>
        <taxon>Micromonosporaceae</taxon>
        <taxon>Actinoplanes</taxon>
    </lineage>
</organism>
<evidence type="ECO:0000313" key="3">
    <source>
        <dbReference type="Proteomes" id="UP000612282"/>
    </source>
</evidence>
<feature type="transmembrane region" description="Helical" evidence="1">
    <location>
        <begin position="100"/>
        <end position="127"/>
    </location>
</feature>
<feature type="transmembrane region" description="Helical" evidence="1">
    <location>
        <begin position="12"/>
        <end position="30"/>
    </location>
</feature>
<keyword evidence="1" id="KW-1133">Transmembrane helix</keyword>
<dbReference type="RefSeq" id="WP_203806258.1">
    <property type="nucleotide sequence ID" value="NZ_BAAAQE010000005.1"/>
</dbReference>
<accession>A0ABQ3XMU5</accession>
<gene>
    <name evidence="2" type="ORF">Aco03nite_082250</name>
</gene>
<feature type="transmembrane region" description="Helical" evidence="1">
    <location>
        <begin position="50"/>
        <end position="70"/>
    </location>
</feature>
<keyword evidence="1" id="KW-0472">Membrane</keyword>
<dbReference type="EMBL" id="BOMG01000102">
    <property type="protein sequence ID" value="GID59821.1"/>
    <property type="molecule type" value="Genomic_DNA"/>
</dbReference>
<reference evidence="2 3" key="1">
    <citation type="submission" date="2021-01" db="EMBL/GenBank/DDBJ databases">
        <title>Whole genome shotgun sequence of Actinoplanes couchii NBRC 106145.</title>
        <authorList>
            <person name="Komaki H."/>
            <person name="Tamura T."/>
        </authorList>
    </citation>
    <scope>NUCLEOTIDE SEQUENCE [LARGE SCALE GENOMIC DNA]</scope>
    <source>
        <strain evidence="2 3">NBRC 106145</strain>
    </source>
</reference>
<feature type="transmembrane region" description="Helical" evidence="1">
    <location>
        <begin position="75"/>
        <end position="94"/>
    </location>
</feature>
<evidence type="ECO:0008006" key="4">
    <source>
        <dbReference type="Google" id="ProtNLM"/>
    </source>
</evidence>
<evidence type="ECO:0000313" key="2">
    <source>
        <dbReference type="EMBL" id="GID59821.1"/>
    </source>
</evidence>
<protein>
    <recommendedName>
        <fullName evidence="4">Integral membrane protein</fullName>
    </recommendedName>
</protein>
<evidence type="ECO:0000256" key="1">
    <source>
        <dbReference type="SAM" id="Phobius"/>
    </source>
</evidence>
<proteinExistence type="predicted"/>
<sequence>MVTKRGLRFQVAAAVLVAALSALAWFGWLGWDTEYQFDAATNSYSGPYEIWQVVGCGLSLVILLVGALLAGTREVAAAAALTVGFTVAWTIGAARTDQTGLFAVGAVMVFLGLAAASGLIAAIMFGIRDRRSPGAG</sequence>